<comment type="similarity">
    <text evidence="1">Belongs to the myoviridae tail sheath protein family.</text>
</comment>
<reference evidence="4" key="1">
    <citation type="journal article" date="2018" name="Genome Biol.">
        <title>SKESA: strategic k-mer extension for scrupulous assemblies.</title>
        <authorList>
            <person name="Souvorov A."/>
            <person name="Agarwala R."/>
            <person name="Lipman D.J."/>
        </authorList>
    </citation>
    <scope>NUCLEOTIDE SEQUENCE</scope>
    <source>
        <strain evidence="4">MA.AU5 KAK-SR</strain>
    </source>
</reference>
<comment type="caution">
    <text evidence="4">The sequence shown here is derived from an EMBL/GenBank/DDBJ whole genome shotgun (WGS) entry which is preliminary data.</text>
</comment>
<organism evidence="4">
    <name type="scientific">Salmonella enterica</name>
    <name type="common">Salmonella choleraesuis</name>
    <dbReference type="NCBI Taxonomy" id="28901"/>
    <lineage>
        <taxon>Bacteria</taxon>
        <taxon>Pseudomonadati</taxon>
        <taxon>Pseudomonadota</taxon>
        <taxon>Gammaproteobacteria</taxon>
        <taxon>Enterobacterales</taxon>
        <taxon>Enterobacteriaceae</taxon>
        <taxon>Salmonella</taxon>
    </lineage>
</organism>
<dbReference type="Pfam" id="PF17482">
    <property type="entry name" value="Phage_sheath_1C"/>
    <property type="match status" value="1"/>
</dbReference>
<evidence type="ECO:0000256" key="1">
    <source>
        <dbReference type="ARBA" id="ARBA00008005"/>
    </source>
</evidence>
<reference evidence="4" key="2">
    <citation type="submission" date="2020-02" db="EMBL/GenBank/DDBJ databases">
        <authorList>
            <consortium name="NCBI Pathogen Detection Project"/>
        </authorList>
    </citation>
    <scope>NUCLEOTIDE SEQUENCE</scope>
    <source>
        <strain evidence="4">MA.AU5 KAK-SR</strain>
    </source>
</reference>
<name>A0A743CBW1_SALER</name>
<dbReference type="InterPro" id="IPR052042">
    <property type="entry name" value="Tail_sheath_structural"/>
</dbReference>
<evidence type="ECO:0000313" key="4">
    <source>
        <dbReference type="EMBL" id="HAF1791824.1"/>
    </source>
</evidence>
<proteinExistence type="inferred from homology"/>
<dbReference type="InterPro" id="IPR035089">
    <property type="entry name" value="Phage_sheath_subtilisin"/>
</dbReference>
<sequence>MSSTDFLHGVRTLEYDDGTKEISTVDISVIGIIGTAPDAIGATSATLTTGSALSSNDILWTVEEPGSKGNSYSIEIVAGDIYPAGQEWDDKVDYSKIYVYSVQANGSLKLTIKMPVDASGNKLMDAEIISSLWDMVDPLDGYSRIKAASSDTDQGEVAYLSRTYFTGGTDEPFPLNTPAVIAGSKKKSAYLGSTGTLPADVNDILNQTDAMIVVVRVAEGGNAAETQTNVIAGLNQLALSNQSRDIVPRIIIAPDFSATDPVAAQIEVVANKLRGVGYIDSPVAATPADVVKRRQNYGARIEILRPRVYTTSDTSGTPRPYSAIAAGHRCRIDNENGFWWSKSNQPIYGVTGLEQIDDFEVGSTSCTVNQLNKNQVSTVIRYDGFRHWGNYLCSTDPQWAFECVRRTADDIEDSIAIAMMNDYIDKPIDEHLGDDIIGTINGYILKLYELGAINGGKAWLDSELNTEESLAAGKLYINVEFAPKSPCQTITLTYRINNDYTVEEFASLLKAA</sequence>
<gene>
    <name evidence="4" type="ORF">G9B33_002842</name>
</gene>
<protein>
    <submittedName>
        <fullName evidence="4">Phage tail protein</fullName>
    </submittedName>
</protein>
<evidence type="ECO:0000259" key="3">
    <source>
        <dbReference type="Pfam" id="PF17482"/>
    </source>
</evidence>
<feature type="domain" description="Tail sheath protein subtilisin-like" evidence="2">
    <location>
        <begin position="248"/>
        <end position="390"/>
    </location>
</feature>
<dbReference type="EMBL" id="DAAUKB010000004">
    <property type="protein sequence ID" value="HAF1791824.1"/>
    <property type="molecule type" value="Genomic_DNA"/>
</dbReference>
<dbReference type="AlphaFoldDB" id="A0A743CBW1"/>
<accession>A0A743CBW1</accession>
<dbReference type="PANTHER" id="PTHR35861:SF1">
    <property type="entry name" value="PHAGE TAIL SHEATH PROTEIN"/>
    <property type="match status" value="1"/>
</dbReference>
<dbReference type="InterPro" id="IPR020287">
    <property type="entry name" value="Tail_sheath_C"/>
</dbReference>
<dbReference type="Pfam" id="PF04984">
    <property type="entry name" value="Phage_sheath_1"/>
    <property type="match status" value="1"/>
</dbReference>
<feature type="domain" description="Tail sheath protein C-terminal" evidence="3">
    <location>
        <begin position="394"/>
        <end position="496"/>
    </location>
</feature>
<evidence type="ECO:0000259" key="2">
    <source>
        <dbReference type="Pfam" id="PF04984"/>
    </source>
</evidence>
<dbReference type="PANTHER" id="PTHR35861">
    <property type="match status" value="1"/>
</dbReference>